<dbReference type="AlphaFoldDB" id="A0ABD2ARG6"/>
<dbReference type="EMBL" id="JAYRBN010000115">
    <property type="protein sequence ID" value="KAL2723214.1"/>
    <property type="molecule type" value="Genomic_DNA"/>
</dbReference>
<name>A0ABD2ARG6_VESMC</name>
<keyword evidence="3" id="KW-1185">Reference proteome</keyword>
<organism evidence="2 3">
    <name type="scientific">Vespula maculifrons</name>
    <name type="common">Eastern yellow jacket</name>
    <name type="synonym">Wasp</name>
    <dbReference type="NCBI Taxonomy" id="7453"/>
    <lineage>
        <taxon>Eukaryota</taxon>
        <taxon>Metazoa</taxon>
        <taxon>Ecdysozoa</taxon>
        <taxon>Arthropoda</taxon>
        <taxon>Hexapoda</taxon>
        <taxon>Insecta</taxon>
        <taxon>Pterygota</taxon>
        <taxon>Neoptera</taxon>
        <taxon>Endopterygota</taxon>
        <taxon>Hymenoptera</taxon>
        <taxon>Apocrita</taxon>
        <taxon>Aculeata</taxon>
        <taxon>Vespoidea</taxon>
        <taxon>Vespidae</taxon>
        <taxon>Vespinae</taxon>
        <taxon>Vespula</taxon>
    </lineage>
</organism>
<feature type="region of interest" description="Disordered" evidence="1">
    <location>
        <begin position="1"/>
        <end position="21"/>
    </location>
</feature>
<evidence type="ECO:0000313" key="2">
    <source>
        <dbReference type="EMBL" id="KAL2723214.1"/>
    </source>
</evidence>
<dbReference type="Proteomes" id="UP001607303">
    <property type="component" value="Unassembled WGS sequence"/>
</dbReference>
<evidence type="ECO:0000256" key="1">
    <source>
        <dbReference type="SAM" id="MobiDB-lite"/>
    </source>
</evidence>
<accession>A0ABD2ARG6</accession>
<reference evidence="2 3" key="1">
    <citation type="journal article" date="2024" name="Ann. Entomol. Soc. Am.">
        <title>Genomic analyses of the southern and eastern yellowjacket wasps (Hymenoptera: Vespidae) reveal evolutionary signatures of social life.</title>
        <authorList>
            <person name="Catto M.A."/>
            <person name="Caine P.B."/>
            <person name="Orr S.E."/>
            <person name="Hunt B.G."/>
            <person name="Goodisman M.A.D."/>
        </authorList>
    </citation>
    <scope>NUCLEOTIDE SEQUENCE [LARGE SCALE GENOMIC DNA]</scope>
    <source>
        <strain evidence="2">232</strain>
        <tissue evidence="2">Head and thorax</tissue>
    </source>
</reference>
<protein>
    <submittedName>
        <fullName evidence="2">Uncharacterized protein</fullName>
    </submittedName>
</protein>
<evidence type="ECO:0000313" key="3">
    <source>
        <dbReference type="Proteomes" id="UP001607303"/>
    </source>
</evidence>
<sequence>MPIAGRVPYRQNALSSGASSSKADCSLACGNSIYGTLKWKRNTKAYTVRSARRRCRSPTRPPTSTLKGDIRIDLTSGGLGSSSSVKNLFPSNREYSSSRAFGRRDVPDRNVYASFGIAKRSKLSREEASRNYLYPTYCPFMRPITRLTLRYEIVAYEWQ</sequence>
<gene>
    <name evidence="2" type="ORF">V1477_019805</name>
</gene>
<comment type="caution">
    <text evidence="2">The sequence shown here is derived from an EMBL/GenBank/DDBJ whole genome shotgun (WGS) entry which is preliminary data.</text>
</comment>
<proteinExistence type="predicted"/>